<protein>
    <submittedName>
        <fullName evidence="1">Uncharacterized protein</fullName>
    </submittedName>
</protein>
<dbReference type="EMBL" id="JAGFBR010000009">
    <property type="protein sequence ID" value="KAH0462458.1"/>
    <property type="molecule type" value="Genomic_DNA"/>
</dbReference>
<reference evidence="1 2" key="1">
    <citation type="journal article" date="2021" name="Hortic Res">
        <title>Chromosome-scale assembly of the Dendrobium chrysotoxum genome enhances the understanding of orchid evolution.</title>
        <authorList>
            <person name="Zhang Y."/>
            <person name="Zhang G.Q."/>
            <person name="Zhang D."/>
            <person name="Liu X.D."/>
            <person name="Xu X.Y."/>
            <person name="Sun W.H."/>
            <person name="Yu X."/>
            <person name="Zhu X."/>
            <person name="Wang Z.W."/>
            <person name="Zhao X."/>
            <person name="Zhong W.Y."/>
            <person name="Chen H."/>
            <person name="Yin W.L."/>
            <person name="Huang T."/>
            <person name="Niu S.C."/>
            <person name="Liu Z.J."/>
        </authorList>
    </citation>
    <scope>NUCLEOTIDE SEQUENCE [LARGE SCALE GENOMIC DNA]</scope>
    <source>
        <strain evidence="1">Lindl</strain>
    </source>
</reference>
<comment type="caution">
    <text evidence="1">The sequence shown here is derived from an EMBL/GenBank/DDBJ whole genome shotgun (WGS) entry which is preliminary data.</text>
</comment>
<evidence type="ECO:0000313" key="2">
    <source>
        <dbReference type="Proteomes" id="UP000775213"/>
    </source>
</evidence>
<dbReference type="AlphaFoldDB" id="A0AAV7H4L2"/>
<keyword evidence="2" id="KW-1185">Reference proteome</keyword>
<dbReference type="Proteomes" id="UP000775213">
    <property type="component" value="Unassembled WGS sequence"/>
</dbReference>
<name>A0AAV7H4L2_DENCH</name>
<accession>A0AAV7H4L2</accession>
<gene>
    <name evidence="1" type="ORF">IEQ34_010033</name>
</gene>
<proteinExistence type="predicted"/>
<organism evidence="1 2">
    <name type="scientific">Dendrobium chrysotoxum</name>
    <name type="common">Orchid</name>
    <dbReference type="NCBI Taxonomy" id="161865"/>
    <lineage>
        <taxon>Eukaryota</taxon>
        <taxon>Viridiplantae</taxon>
        <taxon>Streptophyta</taxon>
        <taxon>Embryophyta</taxon>
        <taxon>Tracheophyta</taxon>
        <taxon>Spermatophyta</taxon>
        <taxon>Magnoliopsida</taxon>
        <taxon>Liliopsida</taxon>
        <taxon>Asparagales</taxon>
        <taxon>Orchidaceae</taxon>
        <taxon>Epidendroideae</taxon>
        <taxon>Malaxideae</taxon>
        <taxon>Dendrobiinae</taxon>
        <taxon>Dendrobium</taxon>
    </lineage>
</organism>
<evidence type="ECO:0000313" key="1">
    <source>
        <dbReference type="EMBL" id="KAH0462458.1"/>
    </source>
</evidence>
<sequence length="72" mass="8011">MATITTSTSIIHLSSQAITAAIQLTKYCTPYANDDVMVAGYKQDPPLLTFPSLSLNRYTSEVHMFYCNNLAY</sequence>